<name>H0E8I0_9ACTN</name>
<keyword evidence="1" id="KW-1133">Transmembrane helix</keyword>
<gene>
    <name evidence="2" type="ORF">PAI11_31410</name>
</gene>
<evidence type="ECO:0000313" key="3">
    <source>
        <dbReference type="Proteomes" id="UP000005143"/>
    </source>
</evidence>
<comment type="caution">
    <text evidence="2">The sequence shown here is derived from an EMBL/GenBank/DDBJ whole genome shotgun (WGS) entry which is preliminary data.</text>
</comment>
<proteinExistence type="predicted"/>
<organism evidence="2 3">
    <name type="scientific">Patulibacter medicamentivorans</name>
    <dbReference type="NCBI Taxonomy" id="1097667"/>
    <lineage>
        <taxon>Bacteria</taxon>
        <taxon>Bacillati</taxon>
        <taxon>Actinomycetota</taxon>
        <taxon>Thermoleophilia</taxon>
        <taxon>Solirubrobacterales</taxon>
        <taxon>Patulibacteraceae</taxon>
        <taxon>Patulibacter</taxon>
    </lineage>
</organism>
<keyword evidence="3" id="KW-1185">Reference proteome</keyword>
<dbReference type="EMBL" id="AGUD01000244">
    <property type="protein sequence ID" value="EHN09980.1"/>
    <property type="molecule type" value="Genomic_DNA"/>
</dbReference>
<dbReference type="RefSeq" id="WP_007576926.1">
    <property type="nucleotide sequence ID" value="NZ_AGUD01000244.1"/>
</dbReference>
<accession>H0E8I0</accession>
<keyword evidence="1" id="KW-0472">Membrane</keyword>
<reference evidence="2 3" key="1">
    <citation type="journal article" date="2013" name="Biodegradation">
        <title>Quantitative proteomic analysis of ibuprofen-degrading Patulibacter sp. strain I11.</title>
        <authorList>
            <person name="Almeida B."/>
            <person name="Kjeldal H."/>
            <person name="Lolas I."/>
            <person name="Knudsen A.D."/>
            <person name="Carvalho G."/>
            <person name="Nielsen K.L."/>
            <person name="Barreto Crespo M.T."/>
            <person name="Stensballe A."/>
            <person name="Nielsen J.L."/>
        </authorList>
    </citation>
    <scope>NUCLEOTIDE SEQUENCE [LARGE SCALE GENOMIC DNA]</scope>
    <source>
        <strain evidence="2 3">I11</strain>
    </source>
</reference>
<dbReference type="AlphaFoldDB" id="H0E8I0"/>
<dbReference type="Proteomes" id="UP000005143">
    <property type="component" value="Unassembled WGS sequence"/>
</dbReference>
<evidence type="ECO:0000256" key="1">
    <source>
        <dbReference type="SAM" id="Phobius"/>
    </source>
</evidence>
<dbReference type="OrthoDB" id="5244101at2"/>
<feature type="transmembrane region" description="Helical" evidence="1">
    <location>
        <begin position="6"/>
        <end position="31"/>
    </location>
</feature>
<evidence type="ECO:0000313" key="2">
    <source>
        <dbReference type="EMBL" id="EHN09980.1"/>
    </source>
</evidence>
<protein>
    <submittedName>
        <fullName evidence="2">Uncharacterized protein</fullName>
    </submittedName>
</protein>
<sequence>MAAPSGVSFILVSTLIVFAVVAALVLLGLFWPGNGSAQLDWRPSRSPEQAAMDEIDDVQQMLQATNERRRLRGAPELTEEDLEARVQEDRQAMAEWIARRDALERPDAGGER</sequence>
<keyword evidence="1" id="KW-0812">Transmembrane</keyword>